<dbReference type="EMBL" id="JBBPBK010000010">
    <property type="protein sequence ID" value="KAK9276233.1"/>
    <property type="molecule type" value="Genomic_DNA"/>
</dbReference>
<dbReference type="Proteomes" id="UP001415857">
    <property type="component" value="Unassembled WGS sequence"/>
</dbReference>
<dbReference type="PANTHER" id="PTHR36142">
    <property type="entry name" value="METALLO-HYDROLASE/OXIDOREDUCTASE SUPERFAMILY PROTEIN"/>
    <property type="match status" value="1"/>
</dbReference>
<dbReference type="Pfam" id="PF13483">
    <property type="entry name" value="Lactamase_B_3"/>
    <property type="match status" value="1"/>
</dbReference>
<evidence type="ECO:0000259" key="1">
    <source>
        <dbReference type="PROSITE" id="PS51180"/>
    </source>
</evidence>
<dbReference type="SMART" id="SM01041">
    <property type="entry name" value="BRO1"/>
    <property type="match status" value="1"/>
</dbReference>
<proteinExistence type="predicted"/>
<keyword evidence="3" id="KW-1185">Reference proteome</keyword>
<dbReference type="CDD" id="cd09247">
    <property type="entry name" value="BRO1_Alix_like_2"/>
    <property type="match status" value="1"/>
</dbReference>
<sequence>MVQWTSDLKIRWTSNLSSSSFFDIISPRLFQIDCLRFELGMTLFLYGAILRERALEVLPADLVQSATLFRKAAGVYHYLAHEVLPSLQPALAAEKPPESIPSVSTVMSLICLAEAQAVTIKKAEEKGNTGGLLAKLHYGVTQLLDEATSVLYSATGGCKDISLRFVDFISSCKALYELRSQKYLAEGLKIAGQVGIAVGVLQQALINAKKKMPGEESWRLVFRQEIDSVSDMLRKFEHENEFVWHEKIASGDELPLPEGKKIVSFIPYHPQRWERELFIYKGSVINYTHLQPYRLGRVVSAVISEENAVGSSYSGTDVFKLTYLEGNSWLWDVGGLRILVDPILVGNLDFGIPWLYDAAKKFLKSFRLSDLPEVDCLLITQSLDDHCHLKTLKPLSEMFPKLRVIATPNAKELLDPLFSNVTYLEPGQSSEIEARNGFTVRIRATAGPVLGPPWQRPENGYLVFSPLGQLTLYYEPHCVYNKNFLEKERADIVITPVIKQLLPSFTLVSGQEDAVQLAKLLHARFIVPMKNGDLDSKGLLASIIQAEGTIESFKELLSKELQDAQILEPTPGVPLEISGPLNLP</sequence>
<feature type="domain" description="BRO1" evidence="1">
    <location>
        <begin position="1"/>
        <end position="424"/>
    </location>
</feature>
<organism evidence="2 3">
    <name type="scientific">Liquidambar formosana</name>
    <name type="common">Formosan gum</name>
    <dbReference type="NCBI Taxonomy" id="63359"/>
    <lineage>
        <taxon>Eukaryota</taxon>
        <taxon>Viridiplantae</taxon>
        <taxon>Streptophyta</taxon>
        <taxon>Embryophyta</taxon>
        <taxon>Tracheophyta</taxon>
        <taxon>Spermatophyta</taxon>
        <taxon>Magnoliopsida</taxon>
        <taxon>eudicotyledons</taxon>
        <taxon>Gunneridae</taxon>
        <taxon>Pentapetalae</taxon>
        <taxon>Saxifragales</taxon>
        <taxon>Altingiaceae</taxon>
        <taxon>Liquidambar</taxon>
    </lineage>
</organism>
<gene>
    <name evidence="2" type="ORF">L1049_005764</name>
</gene>
<dbReference type="InterPro" id="IPR038499">
    <property type="entry name" value="BRO1_sf"/>
</dbReference>
<comment type="caution">
    <text evidence="2">The sequence shown here is derived from an EMBL/GenBank/DDBJ whole genome shotgun (WGS) entry which is preliminary data.</text>
</comment>
<dbReference type="SUPFAM" id="SSF56281">
    <property type="entry name" value="Metallo-hydrolase/oxidoreductase"/>
    <property type="match status" value="1"/>
</dbReference>
<dbReference type="Pfam" id="PF03097">
    <property type="entry name" value="BRO1"/>
    <property type="match status" value="1"/>
</dbReference>
<protein>
    <recommendedName>
        <fullName evidence="1">BRO1 domain-containing protein</fullName>
    </recommendedName>
</protein>
<dbReference type="AlphaFoldDB" id="A0AAP0WSE6"/>
<reference evidence="2 3" key="1">
    <citation type="journal article" date="2024" name="Plant J.">
        <title>Genome sequences and population genomics reveal climatic adaptation and genomic divergence between two closely related sweetgum species.</title>
        <authorList>
            <person name="Xu W.Q."/>
            <person name="Ren C.Q."/>
            <person name="Zhang X.Y."/>
            <person name="Comes H.P."/>
            <person name="Liu X.H."/>
            <person name="Li Y.G."/>
            <person name="Kettle C.J."/>
            <person name="Jalonen R."/>
            <person name="Gaisberger H."/>
            <person name="Ma Y.Z."/>
            <person name="Qiu Y.X."/>
        </authorList>
    </citation>
    <scope>NUCLEOTIDE SEQUENCE [LARGE SCALE GENOMIC DNA]</scope>
    <source>
        <strain evidence="2">Hangzhou</strain>
    </source>
</reference>
<dbReference type="InterPro" id="IPR036866">
    <property type="entry name" value="RibonucZ/Hydroxyglut_hydro"/>
</dbReference>
<evidence type="ECO:0000313" key="2">
    <source>
        <dbReference type="EMBL" id="KAK9276233.1"/>
    </source>
</evidence>
<dbReference type="PROSITE" id="PS51180">
    <property type="entry name" value="BRO1"/>
    <property type="match status" value="1"/>
</dbReference>
<accession>A0AAP0WSE6</accession>
<dbReference type="Gene3D" id="3.60.15.10">
    <property type="entry name" value="Ribonuclease Z/Hydroxyacylglutathione hydrolase-like"/>
    <property type="match status" value="1"/>
</dbReference>
<dbReference type="Gene3D" id="1.25.40.280">
    <property type="entry name" value="alix/aip1 like domains"/>
    <property type="match status" value="1"/>
</dbReference>
<dbReference type="PANTHER" id="PTHR36142:SF2">
    <property type="entry name" value="METALLO-HYDROLASE_OXIDOREDUCTASE SUPERFAMILY PROTEIN"/>
    <property type="match status" value="1"/>
</dbReference>
<name>A0AAP0WSE6_LIQFO</name>
<evidence type="ECO:0000313" key="3">
    <source>
        <dbReference type="Proteomes" id="UP001415857"/>
    </source>
</evidence>
<dbReference type="InterPro" id="IPR004328">
    <property type="entry name" value="BRO1_dom"/>
</dbReference>